<accession>A0A1F5QCS6</accession>
<organism evidence="2 3">
    <name type="scientific">Candidatus Doudnabacteria bacterium RIFCSPLOWO2_02_FULL_48_13</name>
    <dbReference type="NCBI Taxonomy" id="1817845"/>
    <lineage>
        <taxon>Bacteria</taxon>
        <taxon>Candidatus Doudnaibacteriota</taxon>
    </lineage>
</organism>
<proteinExistence type="predicted"/>
<reference evidence="2 3" key="1">
    <citation type="journal article" date="2016" name="Nat. Commun.">
        <title>Thousands of microbial genomes shed light on interconnected biogeochemical processes in an aquifer system.</title>
        <authorList>
            <person name="Anantharaman K."/>
            <person name="Brown C.T."/>
            <person name="Hug L.A."/>
            <person name="Sharon I."/>
            <person name="Castelle C.J."/>
            <person name="Probst A.J."/>
            <person name="Thomas B.C."/>
            <person name="Singh A."/>
            <person name="Wilkins M.J."/>
            <person name="Karaoz U."/>
            <person name="Brodie E.L."/>
            <person name="Williams K.H."/>
            <person name="Hubbard S.S."/>
            <person name="Banfield J.F."/>
        </authorList>
    </citation>
    <scope>NUCLEOTIDE SEQUENCE [LARGE SCALE GENOMIC DNA]</scope>
</reference>
<name>A0A1F5QCS6_9BACT</name>
<evidence type="ECO:0000313" key="2">
    <source>
        <dbReference type="EMBL" id="OGE99946.1"/>
    </source>
</evidence>
<dbReference type="AlphaFoldDB" id="A0A1F5QCS6"/>
<sequence length="154" mass="17059">MGGTKCRPVHCRTNFCNLRSYRAAFCCPAPNFAKASSDKPPATLQVFLGQGEVRAKDFFGCNLFGKKVALRADVPILYNHTLSEIERCFLLQIKEGRPESALKLGIGVAQRKLPALNGGIYVTKPSPPTVLHPSRQPFPKTGYRKAKKQKRQNS</sequence>
<feature type="region of interest" description="Disordered" evidence="1">
    <location>
        <begin position="124"/>
        <end position="154"/>
    </location>
</feature>
<dbReference type="EMBL" id="MFFF01000006">
    <property type="protein sequence ID" value="OGE99946.1"/>
    <property type="molecule type" value="Genomic_DNA"/>
</dbReference>
<dbReference type="Proteomes" id="UP000177235">
    <property type="component" value="Unassembled WGS sequence"/>
</dbReference>
<feature type="compositionally biased region" description="Basic residues" evidence="1">
    <location>
        <begin position="142"/>
        <end position="154"/>
    </location>
</feature>
<comment type="caution">
    <text evidence="2">The sequence shown here is derived from an EMBL/GenBank/DDBJ whole genome shotgun (WGS) entry which is preliminary data.</text>
</comment>
<evidence type="ECO:0000256" key="1">
    <source>
        <dbReference type="SAM" id="MobiDB-lite"/>
    </source>
</evidence>
<gene>
    <name evidence="2" type="ORF">A3J05_04955</name>
</gene>
<protein>
    <submittedName>
        <fullName evidence="2">Uncharacterized protein</fullName>
    </submittedName>
</protein>
<evidence type="ECO:0000313" key="3">
    <source>
        <dbReference type="Proteomes" id="UP000177235"/>
    </source>
</evidence>